<proteinExistence type="predicted"/>
<accession>A0A0A8Y8H6</accession>
<name>A0A0A8Y8H6_ARUDO</name>
<reference evidence="1" key="1">
    <citation type="submission" date="2014-09" db="EMBL/GenBank/DDBJ databases">
        <authorList>
            <person name="Magalhaes I.L.F."/>
            <person name="Oliveira U."/>
            <person name="Santos F.R."/>
            <person name="Vidigal T.H.D.A."/>
            <person name="Brescovit A.D."/>
            <person name="Santos A.J."/>
        </authorList>
    </citation>
    <scope>NUCLEOTIDE SEQUENCE</scope>
    <source>
        <tissue evidence="1">Shoot tissue taken approximately 20 cm above the soil surface</tissue>
    </source>
</reference>
<dbReference type="EMBL" id="GBRH01275389">
    <property type="protein sequence ID" value="JAD22506.1"/>
    <property type="molecule type" value="Transcribed_RNA"/>
</dbReference>
<reference evidence="1" key="2">
    <citation type="journal article" date="2015" name="Data Brief">
        <title>Shoot transcriptome of the giant reed, Arundo donax.</title>
        <authorList>
            <person name="Barrero R.A."/>
            <person name="Guerrero F.D."/>
            <person name="Moolhuijzen P."/>
            <person name="Goolsby J.A."/>
            <person name="Tidwell J."/>
            <person name="Bellgard S.E."/>
            <person name="Bellgard M.I."/>
        </authorList>
    </citation>
    <scope>NUCLEOTIDE SEQUENCE</scope>
    <source>
        <tissue evidence="1">Shoot tissue taken approximately 20 cm above the soil surface</tissue>
    </source>
</reference>
<evidence type="ECO:0000313" key="1">
    <source>
        <dbReference type="EMBL" id="JAD22506.1"/>
    </source>
</evidence>
<protein>
    <submittedName>
        <fullName evidence="1">Uncharacterized protein</fullName>
    </submittedName>
</protein>
<sequence length="15" mass="1650">MLSGFRSPLRPGNFA</sequence>
<organism evidence="1">
    <name type="scientific">Arundo donax</name>
    <name type="common">Giant reed</name>
    <name type="synonym">Donax arundinaceus</name>
    <dbReference type="NCBI Taxonomy" id="35708"/>
    <lineage>
        <taxon>Eukaryota</taxon>
        <taxon>Viridiplantae</taxon>
        <taxon>Streptophyta</taxon>
        <taxon>Embryophyta</taxon>
        <taxon>Tracheophyta</taxon>
        <taxon>Spermatophyta</taxon>
        <taxon>Magnoliopsida</taxon>
        <taxon>Liliopsida</taxon>
        <taxon>Poales</taxon>
        <taxon>Poaceae</taxon>
        <taxon>PACMAD clade</taxon>
        <taxon>Arundinoideae</taxon>
        <taxon>Arundineae</taxon>
        <taxon>Arundo</taxon>
    </lineage>
</organism>